<feature type="compositionally biased region" description="Basic and acidic residues" evidence="1">
    <location>
        <begin position="228"/>
        <end position="239"/>
    </location>
</feature>
<dbReference type="RefSeq" id="XP_018077287.1">
    <property type="nucleotide sequence ID" value="XM_018219189.1"/>
</dbReference>
<accession>A0A194XTB0</accession>
<dbReference type="OrthoDB" id="3563064at2759"/>
<gene>
    <name evidence="2" type="ORF">LY89DRAFT_727721</name>
</gene>
<evidence type="ECO:0000313" key="3">
    <source>
        <dbReference type="Proteomes" id="UP000070700"/>
    </source>
</evidence>
<dbReference type="AlphaFoldDB" id="A0A194XTB0"/>
<evidence type="ECO:0000256" key="1">
    <source>
        <dbReference type="SAM" id="MobiDB-lite"/>
    </source>
</evidence>
<dbReference type="KEGG" id="psco:LY89DRAFT_727721"/>
<sequence>MSSKRVHYERGTKGGSHSQRSSRDSGIGSASDRASLGTGVDDTAFSYQETQNQRRNIDALQEALDAAYATIKQLESSNKKLSDSLADSNKENRQLKKEKGGLLDKVEELLVDLKEERKANDRLRRETSPRSGTRTTPPRVEAPRHRSDTSSSGRRASVVYDMPPLAPQPPPNPFAPLNTRLPPVTFTQSPSVTYAPTTMSYTAPVYAPISPPSVRSHYSSSSSSSSHTKNDGKYHLQPL</sequence>
<protein>
    <submittedName>
        <fullName evidence="2">Uncharacterized protein</fullName>
    </submittedName>
</protein>
<feature type="region of interest" description="Disordered" evidence="1">
    <location>
        <begin position="1"/>
        <end position="52"/>
    </location>
</feature>
<organism evidence="2 3">
    <name type="scientific">Mollisia scopiformis</name>
    <name type="common">Conifer needle endophyte fungus</name>
    <name type="synonym">Phialocephala scopiformis</name>
    <dbReference type="NCBI Taxonomy" id="149040"/>
    <lineage>
        <taxon>Eukaryota</taxon>
        <taxon>Fungi</taxon>
        <taxon>Dikarya</taxon>
        <taxon>Ascomycota</taxon>
        <taxon>Pezizomycotina</taxon>
        <taxon>Leotiomycetes</taxon>
        <taxon>Helotiales</taxon>
        <taxon>Mollisiaceae</taxon>
        <taxon>Mollisia</taxon>
    </lineage>
</organism>
<dbReference type="EMBL" id="KQ947405">
    <property type="protein sequence ID" value="KUJ22932.1"/>
    <property type="molecule type" value="Genomic_DNA"/>
</dbReference>
<evidence type="ECO:0000313" key="2">
    <source>
        <dbReference type="EMBL" id="KUJ22932.1"/>
    </source>
</evidence>
<feature type="compositionally biased region" description="Pro residues" evidence="1">
    <location>
        <begin position="164"/>
        <end position="174"/>
    </location>
</feature>
<keyword evidence="3" id="KW-1185">Reference proteome</keyword>
<reference evidence="2 3" key="1">
    <citation type="submission" date="2015-10" db="EMBL/GenBank/DDBJ databases">
        <title>Full genome of DAOMC 229536 Phialocephala scopiformis, a fungal endophyte of spruce producing the potent anti-insectan compound rugulosin.</title>
        <authorList>
            <consortium name="DOE Joint Genome Institute"/>
            <person name="Walker A.K."/>
            <person name="Frasz S.L."/>
            <person name="Seifert K.A."/>
            <person name="Miller J.D."/>
            <person name="Mondo S.J."/>
            <person name="Labutti K."/>
            <person name="Lipzen A."/>
            <person name="Dockter R."/>
            <person name="Kennedy M."/>
            <person name="Grigoriev I.V."/>
            <person name="Spatafora J.W."/>
        </authorList>
    </citation>
    <scope>NUCLEOTIDE SEQUENCE [LARGE SCALE GENOMIC DNA]</scope>
    <source>
        <strain evidence="2 3">CBS 120377</strain>
    </source>
</reference>
<name>A0A194XTB0_MOLSC</name>
<dbReference type="GeneID" id="28828915"/>
<feature type="region of interest" description="Disordered" evidence="1">
    <location>
        <begin position="203"/>
        <end position="239"/>
    </location>
</feature>
<feature type="region of interest" description="Disordered" evidence="1">
    <location>
        <begin position="76"/>
        <end position="182"/>
    </location>
</feature>
<feature type="compositionally biased region" description="Basic and acidic residues" evidence="1">
    <location>
        <begin position="1"/>
        <end position="12"/>
    </location>
</feature>
<dbReference type="InParanoid" id="A0A194XTB0"/>
<proteinExistence type="predicted"/>
<feature type="compositionally biased region" description="Basic and acidic residues" evidence="1">
    <location>
        <begin position="77"/>
        <end position="128"/>
    </location>
</feature>
<feature type="compositionally biased region" description="Low complexity" evidence="1">
    <location>
        <begin position="212"/>
        <end position="227"/>
    </location>
</feature>
<dbReference type="Proteomes" id="UP000070700">
    <property type="component" value="Unassembled WGS sequence"/>
</dbReference>
<feature type="compositionally biased region" description="Low complexity" evidence="1">
    <location>
        <begin position="129"/>
        <end position="139"/>
    </location>
</feature>